<dbReference type="InterPro" id="IPR002347">
    <property type="entry name" value="SDR_fam"/>
</dbReference>
<gene>
    <name evidence="3" type="ORF">BVG16_18555</name>
</gene>
<dbReference type="AlphaFoldDB" id="A0A1T2X8K2"/>
<dbReference type="PANTHER" id="PTHR43391">
    <property type="entry name" value="RETINOL DEHYDROGENASE-RELATED"/>
    <property type="match status" value="1"/>
</dbReference>
<dbReference type="Proteomes" id="UP000190188">
    <property type="component" value="Unassembled WGS sequence"/>
</dbReference>
<accession>A0A1T2X8K2</accession>
<reference evidence="3 4" key="1">
    <citation type="submission" date="2017-01" db="EMBL/GenBank/DDBJ databases">
        <title>Genome analysis of Paenibacillus selenitrireducens ES3-24.</title>
        <authorList>
            <person name="Xu D."/>
            <person name="Yao R."/>
            <person name="Zheng S."/>
        </authorList>
    </citation>
    <scope>NUCLEOTIDE SEQUENCE [LARGE SCALE GENOMIC DNA]</scope>
    <source>
        <strain evidence="3 4">ES3-24</strain>
    </source>
</reference>
<dbReference type="RefSeq" id="WP_078500430.1">
    <property type="nucleotide sequence ID" value="NZ_MSZX01000007.1"/>
</dbReference>
<evidence type="ECO:0000256" key="2">
    <source>
        <dbReference type="ARBA" id="ARBA00023002"/>
    </source>
</evidence>
<dbReference type="PROSITE" id="PS00061">
    <property type="entry name" value="ADH_SHORT"/>
    <property type="match status" value="1"/>
</dbReference>
<dbReference type="SUPFAM" id="SSF51735">
    <property type="entry name" value="NAD(P)-binding Rossmann-fold domains"/>
    <property type="match status" value="1"/>
</dbReference>
<keyword evidence="4" id="KW-1185">Reference proteome</keyword>
<dbReference type="PANTHER" id="PTHR43391:SF86">
    <property type="entry name" value="SHORT-CHAIN DEHYDROGENASE_REDUCTASE FAMILY PROTEIN"/>
    <property type="match status" value="1"/>
</dbReference>
<keyword evidence="2" id="KW-0560">Oxidoreductase</keyword>
<protein>
    <submittedName>
        <fullName evidence="3">Short-chain dehydrogenase</fullName>
    </submittedName>
</protein>
<dbReference type="OrthoDB" id="9775296at2"/>
<dbReference type="InterPro" id="IPR036291">
    <property type="entry name" value="NAD(P)-bd_dom_sf"/>
</dbReference>
<organism evidence="3 4">
    <name type="scientific">Paenibacillus selenitireducens</name>
    <dbReference type="NCBI Taxonomy" id="1324314"/>
    <lineage>
        <taxon>Bacteria</taxon>
        <taxon>Bacillati</taxon>
        <taxon>Bacillota</taxon>
        <taxon>Bacilli</taxon>
        <taxon>Bacillales</taxon>
        <taxon>Paenibacillaceae</taxon>
        <taxon>Paenibacillus</taxon>
    </lineage>
</organism>
<comment type="similarity">
    <text evidence="1">Belongs to the short-chain dehydrogenases/reductases (SDR) family.</text>
</comment>
<dbReference type="Gene3D" id="3.40.50.720">
    <property type="entry name" value="NAD(P)-binding Rossmann-like Domain"/>
    <property type="match status" value="1"/>
</dbReference>
<dbReference type="InterPro" id="IPR020904">
    <property type="entry name" value="Sc_DH/Rdtase_CS"/>
</dbReference>
<dbReference type="GO" id="GO:0016491">
    <property type="term" value="F:oxidoreductase activity"/>
    <property type="evidence" value="ECO:0007669"/>
    <property type="project" value="UniProtKB-KW"/>
</dbReference>
<dbReference type="EMBL" id="MSZX01000007">
    <property type="protein sequence ID" value="OPA76209.1"/>
    <property type="molecule type" value="Genomic_DNA"/>
</dbReference>
<evidence type="ECO:0000313" key="3">
    <source>
        <dbReference type="EMBL" id="OPA76209.1"/>
    </source>
</evidence>
<dbReference type="CDD" id="cd05374">
    <property type="entry name" value="17beta-HSD-like_SDR_c"/>
    <property type="match status" value="1"/>
</dbReference>
<dbReference type="Pfam" id="PF00106">
    <property type="entry name" value="adh_short"/>
    <property type="match status" value="1"/>
</dbReference>
<proteinExistence type="inferred from homology"/>
<name>A0A1T2X8K2_9BACL</name>
<dbReference type="STRING" id="1324314.BVG16_18555"/>
<sequence length="279" mass="30851">MNKIICITGASSGIGLASALKFAHQGWTVYAGTRHVERDQNQYANEPNLHFVEMDVTKPDTLQHVMDEIEHAHGRLDVLFCNAGFGYLRALTQASIEDIQGVFDTNVFGVMHTIRTALPLLKKTGYAHIVATSSVGGLVGQPMNEIYCSSKFAVEGLIESLATYYKPLFNIDLTLLEPGAIATNFNNTVMGHVNHTGGILEDEYKPLIDRYTQTFLERNAVPQTAESVADVMLELVQMAIKPLRIRTSERAESFAQHKTLTDPTGLDGIQNTRKIQLNM</sequence>
<comment type="caution">
    <text evidence="3">The sequence shown here is derived from an EMBL/GenBank/DDBJ whole genome shotgun (WGS) entry which is preliminary data.</text>
</comment>
<evidence type="ECO:0000256" key="1">
    <source>
        <dbReference type="ARBA" id="ARBA00006484"/>
    </source>
</evidence>
<dbReference type="PRINTS" id="PR00081">
    <property type="entry name" value="GDHRDH"/>
</dbReference>
<evidence type="ECO:0000313" key="4">
    <source>
        <dbReference type="Proteomes" id="UP000190188"/>
    </source>
</evidence>
<dbReference type="GO" id="GO:0005829">
    <property type="term" value="C:cytosol"/>
    <property type="evidence" value="ECO:0007669"/>
    <property type="project" value="TreeGrafter"/>
</dbReference>